<gene>
    <name evidence="15" type="primary">purM</name>
    <name evidence="18" type="ORF">SOCE836_102170</name>
</gene>
<evidence type="ECO:0000256" key="6">
    <source>
        <dbReference type="ARBA" id="ARBA00022490"/>
    </source>
</evidence>
<evidence type="ECO:0000256" key="2">
    <source>
        <dbReference type="ARBA" id="ARBA00004686"/>
    </source>
</evidence>
<dbReference type="EMBL" id="CP012672">
    <property type="protein sequence ID" value="AUX37979.1"/>
    <property type="molecule type" value="Genomic_DNA"/>
</dbReference>
<dbReference type="PANTHER" id="PTHR10520">
    <property type="entry name" value="TRIFUNCTIONAL PURINE BIOSYNTHETIC PROTEIN ADENOSINE-3-RELATED"/>
    <property type="match status" value="1"/>
</dbReference>
<evidence type="ECO:0000256" key="7">
    <source>
        <dbReference type="ARBA" id="ARBA00022598"/>
    </source>
</evidence>
<dbReference type="UniPathway" id="UPA00074">
    <property type="reaction ID" value="UER00129"/>
</dbReference>
<dbReference type="SUPFAM" id="SSF55326">
    <property type="entry name" value="PurM N-terminal domain-like"/>
    <property type="match status" value="1"/>
</dbReference>
<evidence type="ECO:0000256" key="1">
    <source>
        <dbReference type="ARBA" id="ARBA00004496"/>
    </source>
</evidence>
<dbReference type="FunFam" id="3.30.1330.10:FF:000001">
    <property type="entry name" value="Phosphoribosylformylglycinamidine cyclo-ligase"/>
    <property type="match status" value="1"/>
</dbReference>
<proteinExistence type="inferred from homology"/>
<evidence type="ECO:0000256" key="14">
    <source>
        <dbReference type="ARBA" id="ARBA00049057"/>
    </source>
</evidence>
<organism evidence="18 19">
    <name type="scientific">Sorangium cellulosum</name>
    <name type="common">Polyangium cellulosum</name>
    <dbReference type="NCBI Taxonomy" id="56"/>
    <lineage>
        <taxon>Bacteria</taxon>
        <taxon>Pseudomonadati</taxon>
        <taxon>Myxococcota</taxon>
        <taxon>Polyangia</taxon>
        <taxon>Polyangiales</taxon>
        <taxon>Polyangiaceae</taxon>
        <taxon>Sorangium</taxon>
    </lineage>
</organism>
<protein>
    <recommendedName>
        <fullName evidence="5 15">Phosphoribosylformylglycinamidine cyclo-ligase</fullName>
        <ecNumber evidence="4 15">6.3.3.1</ecNumber>
    </recommendedName>
    <alternativeName>
        <fullName evidence="12 15">AIR synthase</fullName>
    </alternativeName>
    <alternativeName>
        <fullName evidence="13 15">AIRS</fullName>
    </alternativeName>
    <alternativeName>
        <fullName evidence="11 15">Phosphoribosyl-aminoimidazole synthetase</fullName>
    </alternativeName>
</protein>
<evidence type="ECO:0000259" key="16">
    <source>
        <dbReference type="Pfam" id="PF00586"/>
    </source>
</evidence>
<dbReference type="InterPro" id="IPR004733">
    <property type="entry name" value="PurM_cligase"/>
</dbReference>
<evidence type="ECO:0000256" key="8">
    <source>
        <dbReference type="ARBA" id="ARBA00022741"/>
    </source>
</evidence>
<dbReference type="GO" id="GO:0005829">
    <property type="term" value="C:cytosol"/>
    <property type="evidence" value="ECO:0007669"/>
    <property type="project" value="TreeGrafter"/>
</dbReference>
<dbReference type="GO" id="GO:0004641">
    <property type="term" value="F:phosphoribosylformylglycinamidine cyclo-ligase activity"/>
    <property type="evidence" value="ECO:0007669"/>
    <property type="project" value="UniProtKB-UniRule"/>
</dbReference>
<evidence type="ECO:0000256" key="10">
    <source>
        <dbReference type="ARBA" id="ARBA00022840"/>
    </source>
</evidence>
<comment type="subcellular location">
    <subcellularLocation>
        <location evidence="1 15">Cytoplasm</location>
    </subcellularLocation>
</comment>
<dbReference type="SUPFAM" id="SSF56042">
    <property type="entry name" value="PurM C-terminal domain-like"/>
    <property type="match status" value="1"/>
</dbReference>
<dbReference type="GO" id="GO:0006189">
    <property type="term" value="P:'de novo' IMP biosynthetic process"/>
    <property type="evidence" value="ECO:0007669"/>
    <property type="project" value="UniProtKB-UniRule"/>
</dbReference>
<evidence type="ECO:0000313" key="18">
    <source>
        <dbReference type="EMBL" id="AUX37979.1"/>
    </source>
</evidence>
<evidence type="ECO:0000256" key="3">
    <source>
        <dbReference type="ARBA" id="ARBA00010280"/>
    </source>
</evidence>
<comment type="catalytic activity">
    <reaction evidence="14 15">
        <text>2-formamido-N(1)-(5-O-phospho-beta-D-ribosyl)acetamidine + ATP = 5-amino-1-(5-phospho-beta-D-ribosyl)imidazole + ADP + phosphate + H(+)</text>
        <dbReference type="Rhea" id="RHEA:23032"/>
        <dbReference type="ChEBI" id="CHEBI:15378"/>
        <dbReference type="ChEBI" id="CHEBI:30616"/>
        <dbReference type="ChEBI" id="CHEBI:43474"/>
        <dbReference type="ChEBI" id="CHEBI:137981"/>
        <dbReference type="ChEBI" id="CHEBI:147287"/>
        <dbReference type="ChEBI" id="CHEBI:456216"/>
        <dbReference type="EC" id="6.3.3.1"/>
    </reaction>
</comment>
<dbReference type="Gene3D" id="3.90.650.10">
    <property type="entry name" value="PurM-like C-terminal domain"/>
    <property type="match status" value="1"/>
</dbReference>
<evidence type="ECO:0000256" key="5">
    <source>
        <dbReference type="ARBA" id="ARBA00020367"/>
    </source>
</evidence>
<dbReference type="Pfam" id="PF00586">
    <property type="entry name" value="AIRS"/>
    <property type="match status" value="1"/>
</dbReference>
<accession>A0A4P2R4H7</accession>
<dbReference type="GO" id="GO:0004637">
    <property type="term" value="F:phosphoribosylamine-glycine ligase activity"/>
    <property type="evidence" value="ECO:0007669"/>
    <property type="project" value="TreeGrafter"/>
</dbReference>
<evidence type="ECO:0000313" key="19">
    <source>
        <dbReference type="Proteomes" id="UP000295497"/>
    </source>
</evidence>
<evidence type="ECO:0000256" key="15">
    <source>
        <dbReference type="HAMAP-Rule" id="MF_00741"/>
    </source>
</evidence>
<dbReference type="AlphaFoldDB" id="A0A4P2R4H7"/>
<keyword evidence="7 15" id="KW-0436">Ligase</keyword>
<dbReference type="GO" id="GO:0005524">
    <property type="term" value="F:ATP binding"/>
    <property type="evidence" value="ECO:0007669"/>
    <property type="project" value="UniProtKB-KW"/>
</dbReference>
<name>A0A4P2R4H7_SORCE</name>
<dbReference type="PANTHER" id="PTHR10520:SF12">
    <property type="entry name" value="TRIFUNCTIONAL PURINE BIOSYNTHETIC PROTEIN ADENOSINE-3"/>
    <property type="match status" value="1"/>
</dbReference>
<dbReference type="Proteomes" id="UP000295497">
    <property type="component" value="Chromosome"/>
</dbReference>
<dbReference type="CDD" id="cd02196">
    <property type="entry name" value="PurM"/>
    <property type="match status" value="1"/>
</dbReference>
<comment type="similarity">
    <text evidence="3 15">Belongs to the AIR synthase family.</text>
</comment>
<dbReference type="Pfam" id="PF02769">
    <property type="entry name" value="AIRS_C"/>
    <property type="match status" value="1"/>
</dbReference>
<keyword evidence="10 15" id="KW-0067">ATP-binding</keyword>
<dbReference type="GO" id="GO:0046084">
    <property type="term" value="P:adenine biosynthetic process"/>
    <property type="evidence" value="ECO:0007669"/>
    <property type="project" value="TreeGrafter"/>
</dbReference>
<dbReference type="InterPro" id="IPR036676">
    <property type="entry name" value="PurM-like_C_sf"/>
</dbReference>
<evidence type="ECO:0000259" key="17">
    <source>
        <dbReference type="Pfam" id="PF02769"/>
    </source>
</evidence>
<evidence type="ECO:0000256" key="9">
    <source>
        <dbReference type="ARBA" id="ARBA00022755"/>
    </source>
</evidence>
<reference evidence="18 19" key="1">
    <citation type="submission" date="2015-09" db="EMBL/GenBank/DDBJ databases">
        <title>Sorangium comparison.</title>
        <authorList>
            <person name="Zaburannyi N."/>
            <person name="Bunk B."/>
            <person name="Overmann J."/>
            <person name="Mueller R."/>
        </authorList>
    </citation>
    <scope>NUCLEOTIDE SEQUENCE [LARGE SCALE GENOMIC DNA]</scope>
    <source>
        <strain evidence="18 19">So ce836</strain>
    </source>
</reference>
<dbReference type="EC" id="6.3.3.1" evidence="4 15"/>
<dbReference type="FunFam" id="3.90.650.10:FF:000011">
    <property type="entry name" value="Phosphoribosylformylglycinamidine cyclo-ligase"/>
    <property type="match status" value="1"/>
</dbReference>
<keyword evidence="6 15" id="KW-0963">Cytoplasm</keyword>
<feature type="domain" description="PurM-like C-terminal" evidence="17">
    <location>
        <begin position="177"/>
        <end position="341"/>
    </location>
</feature>
<feature type="domain" description="PurM-like N-terminal" evidence="16">
    <location>
        <begin position="59"/>
        <end position="164"/>
    </location>
</feature>
<evidence type="ECO:0000256" key="12">
    <source>
        <dbReference type="ARBA" id="ARBA00032931"/>
    </source>
</evidence>
<dbReference type="HAMAP" id="MF_00741">
    <property type="entry name" value="AIRS"/>
    <property type="match status" value="1"/>
</dbReference>
<dbReference type="InterPro" id="IPR016188">
    <property type="entry name" value="PurM-like_N"/>
</dbReference>
<dbReference type="InterPro" id="IPR036921">
    <property type="entry name" value="PurM-like_N_sf"/>
</dbReference>
<evidence type="ECO:0000256" key="13">
    <source>
        <dbReference type="ARBA" id="ARBA00033093"/>
    </source>
</evidence>
<keyword evidence="8 15" id="KW-0547">Nucleotide-binding</keyword>
<dbReference type="NCBIfam" id="TIGR00878">
    <property type="entry name" value="purM"/>
    <property type="match status" value="1"/>
</dbReference>
<dbReference type="InterPro" id="IPR010918">
    <property type="entry name" value="PurM-like_C_dom"/>
</dbReference>
<keyword evidence="9 15" id="KW-0658">Purine biosynthesis</keyword>
<sequence length="352" mass="36587">MAPRMSVTYREAGVDIDAGDALVERIKRLAKPTRTPEVLADVGGFAGLCALPGGLSEPVLVSGTDGVGTKLKVAFATGVHDTVGIDLVAMCVNDVLTVGARPLFFLDYFATGKLDVDVGEAVVRGIAEGCKQAGCALIGGETAELPGMYADGEYDLAGFAVGVVERSRILDGKRIAPGDTVIGVASSGLHSNGYSLARRVLEKEMGLRMSDRVDELGATVGEALLTPTRIYARAITALLAACGDAVRGLSHITGGGLPGNLPRVLPDGLGARLDLGSYQRPAIFQLLQRGGPVDEAEMRRTFNLGVGLVAVVDKAAADKAIEAFAASGERAWVLGEIVPVGDVPFEERVRFG</sequence>
<evidence type="ECO:0000256" key="11">
    <source>
        <dbReference type="ARBA" id="ARBA00031908"/>
    </source>
</evidence>
<comment type="pathway">
    <text evidence="2 15">Purine metabolism; IMP biosynthesis via de novo pathway; 5-amino-1-(5-phospho-D-ribosyl)imidazole from N(2)-formyl-N(1)-(5-phospho-D-ribosyl)glycinamide: step 2/2.</text>
</comment>
<evidence type="ECO:0000256" key="4">
    <source>
        <dbReference type="ARBA" id="ARBA00013047"/>
    </source>
</evidence>
<dbReference type="Gene3D" id="3.30.1330.10">
    <property type="entry name" value="PurM-like, N-terminal domain"/>
    <property type="match status" value="1"/>
</dbReference>